<dbReference type="GeneID" id="25307073"/>
<dbReference type="Proteomes" id="UP000053029">
    <property type="component" value="Unassembled WGS sequence"/>
</dbReference>
<name>A0A0D2GGK2_9EURO</name>
<dbReference type="EMBL" id="KN846973">
    <property type="protein sequence ID" value="KIW77750.1"/>
    <property type="molecule type" value="Genomic_DNA"/>
</dbReference>
<evidence type="ECO:0000313" key="1">
    <source>
        <dbReference type="EMBL" id="KIW77750.1"/>
    </source>
</evidence>
<dbReference type="HOGENOM" id="CLU_2922654_0_0_1"/>
<gene>
    <name evidence="1" type="ORF">Z517_07583</name>
</gene>
<proteinExistence type="predicted"/>
<organism evidence="1 2">
    <name type="scientific">Fonsecaea pedrosoi CBS 271.37</name>
    <dbReference type="NCBI Taxonomy" id="1442368"/>
    <lineage>
        <taxon>Eukaryota</taxon>
        <taxon>Fungi</taxon>
        <taxon>Dikarya</taxon>
        <taxon>Ascomycota</taxon>
        <taxon>Pezizomycotina</taxon>
        <taxon>Eurotiomycetes</taxon>
        <taxon>Chaetothyriomycetidae</taxon>
        <taxon>Chaetothyriales</taxon>
        <taxon>Herpotrichiellaceae</taxon>
        <taxon>Fonsecaea</taxon>
    </lineage>
</organism>
<keyword evidence="2" id="KW-1185">Reference proteome</keyword>
<reference evidence="1 2" key="1">
    <citation type="submission" date="2015-01" db="EMBL/GenBank/DDBJ databases">
        <title>The Genome Sequence of Fonsecaea pedrosoi CBS 271.37.</title>
        <authorList>
            <consortium name="The Broad Institute Genomics Platform"/>
            <person name="Cuomo C."/>
            <person name="de Hoog S."/>
            <person name="Gorbushina A."/>
            <person name="Stielow B."/>
            <person name="Teixiera M."/>
            <person name="Abouelleil A."/>
            <person name="Chapman S.B."/>
            <person name="Priest M."/>
            <person name="Young S.K."/>
            <person name="Wortman J."/>
            <person name="Nusbaum C."/>
            <person name="Birren B."/>
        </authorList>
    </citation>
    <scope>NUCLEOTIDE SEQUENCE [LARGE SCALE GENOMIC DNA]</scope>
    <source>
        <strain evidence="1 2">CBS 271.37</strain>
    </source>
</reference>
<sequence length="61" mass="6900">MVDGNDFLTHRRLIYFQVTLQHVKAVAASQESLELYGLLVSVLNMEILNKTIVTIGLGNRR</sequence>
<dbReference type="VEuPathDB" id="FungiDB:Z517_07583"/>
<dbReference type="AlphaFoldDB" id="A0A0D2GGK2"/>
<protein>
    <submittedName>
        <fullName evidence="1">Uncharacterized protein</fullName>
    </submittedName>
</protein>
<evidence type="ECO:0000313" key="2">
    <source>
        <dbReference type="Proteomes" id="UP000053029"/>
    </source>
</evidence>
<accession>A0A0D2GGK2</accession>
<dbReference type="RefSeq" id="XP_013281558.1">
    <property type="nucleotide sequence ID" value="XM_013426104.1"/>
</dbReference>